<keyword evidence="1" id="KW-0812">Transmembrane</keyword>
<name>A0A392SB42_9FABA</name>
<accession>A0A392SB42</accession>
<dbReference type="AlphaFoldDB" id="A0A392SB42"/>
<sequence>MAENKMAFVAVMFSLGIMLLIDGSGSRIRLTATLSV</sequence>
<comment type="caution">
    <text evidence="2">The sequence shown here is derived from an EMBL/GenBank/DDBJ whole genome shotgun (WGS) entry which is preliminary data.</text>
</comment>
<evidence type="ECO:0000313" key="3">
    <source>
        <dbReference type="Proteomes" id="UP000265520"/>
    </source>
</evidence>
<proteinExistence type="predicted"/>
<keyword evidence="1" id="KW-0472">Membrane</keyword>
<evidence type="ECO:0000313" key="2">
    <source>
        <dbReference type="EMBL" id="MCI46173.1"/>
    </source>
</evidence>
<keyword evidence="3" id="KW-1185">Reference proteome</keyword>
<reference evidence="2 3" key="1">
    <citation type="journal article" date="2018" name="Front. Plant Sci.">
        <title>Red Clover (Trifolium pratense) and Zigzag Clover (T. medium) - A Picture of Genomic Similarities and Differences.</title>
        <authorList>
            <person name="Dluhosova J."/>
            <person name="Istvanek J."/>
            <person name="Nedelnik J."/>
            <person name="Repkova J."/>
        </authorList>
    </citation>
    <scope>NUCLEOTIDE SEQUENCE [LARGE SCALE GENOMIC DNA]</scope>
    <source>
        <strain evidence="3">cv. 10/8</strain>
        <tissue evidence="2">Leaf</tissue>
    </source>
</reference>
<protein>
    <submittedName>
        <fullName evidence="2">Uncharacterized protein</fullName>
    </submittedName>
</protein>
<evidence type="ECO:0000256" key="1">
    <source>
        <dbReference type="SAM" id="Phobius"/>
    </source>
</evidence>
<organism evidence="2 3">
    <name type="scientific">Trifolium medium</name>
    <dbReference type="NCBI Taxonomy" id="97028"/>
    <lineage>
        <taxon>Eukaryota</taxon>
        <taxon>Viridiplantae</taxon>
        <taxon>Streptophyta</taxon>
        <taxon>Embryophyta</taxon>
        <taxon>Tracheophyta</taxon>
        <taxon>Spermatophyta</taxon>
        <taxon>Magnoliopsida</taxon>
        <taxon>eudicotyledons</taxon>
        <taxon>Gunneridae</taxon>
        <taxon>Pentapetalae</taxon>
        <taxon>rosids</taxon>
        <taxon>fabids</taxon>
        <taxon>Fabales</taxon>
        <taxon>Fabaceae</taxon>
        <taxon>Papilionoideae</taxon>
        <taxon>50 kb inversion clade</taxon>
        <taxon>NPAAA clade</taxon>
        <taxon>Hologalegina</taxon>
        <taxon>IRL clade</taxon>
        <taxon>Trifolieae</taxon>
        <taxon>Trifolium</taxon>
    </lineage>
</organism>
<keyword evidence="1" id="KW-1133">Transmembrane helix</keyword>
<dbReference type="EMBL" id="LXQA010353724">
    <property type="protein sequence ID" value="MCI46173.1"/>
    <property type="molecule type" value="Genomic_DNA"/>
</dbReference>
<feature type="transmembrane region" description="Helical" evidence="1">
    <location>
        <begin position="6"/>
        <end position="25"/>
    </location>
</feature>
<dbReference type="Proteomes" id="UP000265520">
    <property type="component" value="Unassembled WGS sequence"/>
</dbReference>
<feature type="non-terminal residue" evidence="2">
    <location>
        <position position="36"/>
    </location>
</feature>